<feature type="transmembrane region" description="Helical" evidence="1">
    <location>
        <begin position="352"/>
        <end position="377"/>
    </location>
</feature>
<dbReference type="Proteomes" id="UP000049472">
    <property type="component" value="Unassembled WGS sequence"/>
</dbReference>
<feature type="transmembrane region" description="Helical" evidence="1">
    <location>
        <begin position="116"/>
        <end position="133"/>
    </location>
</feature>
<evidence type="ECO:0008006" key="4">
    <source>
        <dbReference type="Google" id="ProtNLM"/>
    </source>
</evidence>
<feature type="transmembrane region" description="Helical" evidence="1">
    <location>
        <begin position="48"/>
        <end position="66"/>
    </location>
</feature>
<keyword evidence="1" id="KW-0812">Transmembrane</keyword>
<evidence type="ECO:0000313" key="2">
    <source>
        <dbReference type="EMBL" id="CRL41158.1"/>
    </source>
</evidence>
<accession>A0A0M6WUQ7</accession>
<reference evidence="3" key="1">
    <citation type="submission" date="2015-05" db="EMBL/GenBank/DDBJ databases">
        <authorList>
            <consortium name="Pathogen Informatics"/>
        </authorList>
    </citation>
    <scope>NUCLEOTIDE SEQUENCE [LARGE SCALE GENOMIC DNA]</scope>
    <source>
        <strain evidence="3">T1-815</strain>
    </source>
</reference>
<keyword evidence="1" id="KW-0472">Membrane</keyword>
<evidence type="ECO:0000256" key="1">
    <source>
        <dbReference type="SAM" id="Phobius"/>
    </source>
</evidence>
<protein>
    <recommendedName>
        <fullName evidence="4">O-antigen ligase domain-containing protein</fullName>
    </recommendedName>
</protein>
<name>A0A0M6WUQ7_9FIRM</name>
<evidence type="ECO:0000313" key="3">
    <source>
        <dbReference type="Proteomes" id="UP000049472"/>
    </source>
</evidence>
<feature type="transmembrane region" description="Helical" evidence="1">
    <location>
        <begin position="86"/>
        <end position="110"/>
    </location>
</feature>
<feature type="transmembrane region" description="Helical" evidence="1">
    <location>
        <begin position="200"/>
        <end position="217"/>
    </location>
</feature>
<sequence length="438" mass="50436">MRYKIIIHKSRINICKPVLSVPPRKKILVYLQLMLVCFMLWMRDALGFPSAITYLTDVITVLILFFEFSKIKKGLKNARIKVQARIVWAILICMIFGAMINLVNPLLFLWGFRNSFRFFVFFFICVGLLDAWDVEKIVDFFKAIFFLNVIMMTFQYFVQGYRDDFLGGFFGTGSGCNVYVCILLCVITAIVLAEFLNSKMTLMHLLLYCVACMYIATLAELKVYFLEFIIIVGIQMFYTKPTLKTIGICISAVVILIIGFNFIKMYNPGILNILLNKDAMDYYLSGNGYTNSGDLNRLSAVQQVHEMFFEGDLFRSLFGFGLGSCEQSGYDFLTSAFSRQYEYLHYRWFSHAWIYLEQGLIGLILTVLFFVSIALAIIKRFKMKKVYTLAAFSFIPTCIIGLLYNSALELEATYMIALVCAFPFILKKRNNEMAVKRG</sequence>
<feature type="transmembrane region" description="Helical" evidence="1">
    <location>
        <begin position="386"/>
        <end position="404"/>
    </location>
</feature>
<feature type="transmembrane region" description="Helical" evidence="1">
    <location>
        <begin position="246"/>
        <end position="266"/>
    </location>
</feature>
<proteinExistence type="predicted"/>
<feature type="transmembrane region" description="Helical" evidence="1">
    <location>
        <begin position="140"/>
        <end position="158"/>
    </location>
</feature>
<feature type="transmembrane region" description="Helical" evidence="1">
    <location>
        <begin position="170"/>
        <end position="193"/>
    </location>
</feature>
<keyword evidence="1" id="KW-1133">Transmembrane helix</keyword>
<feature type="transmembrane region" description="Helical" evidence="1">
    <location>
        <begin position="27"/>
        <end position="42"/>
    </location>
</feature>
<organism evidence="2 3">
    <name type="scientific">Agathobacter rectalis</name>
    <dbReference type="NCBI Taxonomy" id="39491"/>
    <lineage>
        <taxon>Bacteria</taxon>
        <taxon>Bacillati</taxon>
        <taxon>Bacillota</taxon>
        <taxon>Clostridia</taxon>
        <taxon>Lachnospirales</taxon>
        <taxon>Lachnospiraceae</taxon>
        <taxon>Agathobacter</taxon>
    </lineage>
</organism>
<dbReference type="AlphaFoldDB" id="A0A0M6WUQ7"/>
<dbReference type="EMBL" id="CVRQ01000029">
    <property type="protein sequence ID" value="CRL41158.1"/>
    <property type="molecule type" value="Genomic_DNA"/>
</dbReference>
<gene>
    <name evidence="2" type="ORF">T1815_25891</name>
</gene>
<keyword evidence="3" id="KW-1185">Reference proteome</keyword>